<proteinExistence type="predicted"/>
<sequence>MIARRRRRPLPDVRDVAPSPAVQTFFDIIDFVLFLNSAEERSRLSGYKHRKLADELNQMTSLASCPTEHVKPPVPGFGRRRRSRSRYGTLFRDDVDFVKRTNAKDDFTQNLGPS</sequence>
<name>A0A4C1Z7Q2_EUMVA</name>
<dbReference type="EMBL" id="BGZK01001634">
    <property type="protein sequence ID" value="GBP83710.1"/>
    <property type="molecule type" value="Genomic_DNA"/>
</dbReference>
<protein>
    <submittedName>
        <fullName evidence="1">Uncharacterized protein</fullName>
    </submittedName>
</protein>
<evidence type="ECO:0000313" key="1">
    <source>
        <dbReference type="EMBL" id="GBP83710.1"/>
    </source>
</evidence>
<accession>A0A4C1Z7Q2</accession>
<keyword evidence="2" id="KW-1185">Reference proteome</keyword>
<organism evidence="1 2">
    <name type="scientific">Eumeta variegata</name>
    <name type="common">Bagworm moth</name>
    <name type="synonym">Eumeta japonica</name>
    <dbReference type="NCBI Taxonomy" id="151549"/>
    <lineage>
        <taxon>Eukaryota</taxon>
        <taxon>Metazoa</taxon>
        <taxon>Ecdysozoa</taxon>
        <taxon>Arthropoda</taxon>
        <taxon>Hexapoda</taxon>
        <taxon>Insecta</taxon>
        <taxon>Pterygota</taxon>
        <taxon>Neoptera</taxon>
        <taxon>Endopterygota</taxon>
        <taxon>Lepidoptera</taxon>
        <taxon>Glossata</taxon>
        <taxon>Ditrysia</taxon>
        <taxon>Tineoidea</taxon>
        <taxon>Psychidae</taxon>
        <taxon>Oiketicinae</taxon>
        <taxon>Eumeta</taxon>
    </lineage>
</organism>
<dbReference type="AlphaFoldDB" id="A0A4C1Z7Q2"/>
<dbReference type="Proteomes" id="UP000299102">
    <property type="component" value="Unassembled WGS sequence"/>
</dbReference>
<reference evidence="1 2" key="1">
    <citation type="journal article" date="2019" name="Commun. Biol.">
        <title>The bagworm genome reveals a unique fibroin gene that provides high tensile strength.</title>
        <authorList>
            <person name="Kono N."/>
            <person name="Nakamura H."/>
            <person name="Ohtoshi R."/>
            <person name="Tomita M."/>
            <person name="Numata K."/>
            <person name="Arakawa K."/>
        </authorList>
    </citation>
    <scope>NUCLEOTIDE SEQUENCE [LARGE SCALE GENOMIC DNA]</scope>
</reference>
<gene>
    <name evidence="1" type="ORF">EVAR_61645_1</name>
</gene>
<comment type="caution">
    <text evidence="1">The sequence shown here is derived from an EMBL/GenBank/DDBJ whole genome shotgun (WGS) entry which is preliminary data.</text>
</comment>
<evidence type="ECO:0000313" key="2">
    <source>
        <dbReference type="Proteomes" id="UP000299102"/>
    </source>
</evidence>